<evidence type="ECO:0000313" key="3">
    <source>
        <dbReference type="EMBL" id="CAI4032454.1"/>
    </source>
</evidence>
<dbReference type="RefSeq" id="WP_289269176.1">
    <property type="nucleotide sequence ID" value="NZ_OX365700.1"/>
</dbReference>
<evidence type="ECO:0000256" key="1">
    <source>
        <dbReference type="PROSITE-ProRule" id="PRU00110"/>
    </source>
</evidence>
<protein>
    <submittedName>
        <fullName evidence="3">HPt domain-containing protein</fullName>
    </submittedName>
</protein>
<evidence type="ECO:0000259" key="2">
    <source>
        <dbReference type="PROSITE" id="PS50894"/>
    </source>
</evidence>
<dbReference type="AlphaFoldDB" id="A0AA86N0K4"/>
<feature type="domain" description="HPt" evidence="2">
    <location>
        <begin position="8"/>
        <end position="115"/>
    </location>
</feature>
<name>A0AA86N0K4_9BACT</name>
<dbReference type="EMBL" id="OX365700">
    <property type="protein sequence ID" value="CAI4032454.1"/>
    <property type="molecule type" value="Genomic_DNA"/>
</dbReference>
<accession>A0AA86N0K4</accession>
<dbReference type="KEGG" id="nti:DNFV4_02884"/>
<dbReference type="SUPFAM" id="SSF47226">
    <property type="entry name" value="Histidine-containing phosphotransfer domain, HPT domain"/>
    <property type="match status" value="1"/>
</dbReference>
<proteinExistence type="predicted"/>
<dbReference type="InterPro" id="IPR008207">
    <property type="entry name" value="Sig_transdc_His_kin_Hpt_dom"/>
</dbReference>
<dbReference type="PROSITE" id="PS50894">
    <property type="entry name" value="HPT"/>
    <property type="match status" value="1"/>
</dbReference>
<reference evidence="3" key="1">
    <citation type="submission" date="2022-10" db="EMBL/GenBank/DDBJ databases">
        <authorList>
            <person name="Koch H."/>
        </authorList>
    </citation>
    <scope>NUCLEOTIDE SEQUENCE</scope>
    <source>
        <strain evidence="3">DNF</strain>
    </source>
</reference>
<dbReference type="GO" id="GO:0004672">
    <property type="term" value="F:protein kinase activity"/>
    <property type="evidence" value="ECO:0007669"/>
    <property type="project" value="UniProtKB-ARBA"/>
</dbReference>
<dbReference type="InterPro" id="IPR036641">
    <property type="entry name" value="HPT_dom_sf"/>
</dbReference>
<dbReference type="GO" id="GO:0000160">
    <property type="term" value="P:phosphorelay signal transduction system"/>
    <property type="evidence" value="ECO:0007669"/>
    <property type="project" value="InterPro"/>
</dbReference>
<evidence type="ECO:0000313" key="4">
    <source>
        <dbReference type="Proteomes" id="UP001179121"/>
    </source>
</evidence>
<comment type="caution">
    <text evidence="1">Lacks conserved residue(s) required for the propagation of feature annotation.</text>
</comment>
<sequence>MAEPAVAGDEFQRELLELFAAEAYEWLAQIQQALARFQASLDPSVRSDALDVIARGITSLGGSAATIDLPAIQELVFSLLPLLEQLRGADSMGASETLAKLRDSLANITELVASNTGIPATVTFEAQQPGLRHAKELLHALHTLRRTQMRTAPAPRSVIDSVIRLVQQDLERGYSQVDPPTLVAQVDEVCRDHDDFVRRVQSALPFLSAAVAALKSMSRQPASNRPVDRTTECLQTVDQLVDQARQRDAVPLLHFFQGLSSFIKIATERRLAISAQRFGAVETRLAALGATAQAWLEAEREERTAIVELLAA</sequence>
<gene>
    <name evidence="3" type="ORF">DNFV4_02884</name>
</gene>
<organism evidence="3 4">
    <name type="scientific">Nitrospira tepida</name>
    <dbReference type="NCBI Taxonomy" id="2973512"/>
    <lineage>
        <taxon>Bacteria</taxon>
        <taxon>Pseudomonadati</taxon>
        <taxon>Nitrospirota</taxon>
        <taxon>Nitrospiria</taxon>
        <taxon>Nitrospirales</taxon>
        <taxon>Nitrospiraceae</taxon>
        <taxon>Nitrospira</taxon>
    </lineage>
</organism>
<dbReference type="Gene3D" id="1.20.120.160">
    <property type="entry name" value="HPT domain"/>
    <property type="match status" value="1"/>
</dbReference>
<dbReference type="Pfam" id="PF01627">
    <property type="entry name" value="Hpt"/>
    <property type="match status" value="1"/>
</dbReference>
<dbReference type="Proteomes" id="UP001179121">
    <property type="component" value="Chromosome"/>
</dbReference>
<keyword evidence="4" id="KW-1185">Reference proteome</keyword>